<sequence>MEGRKVMEIPIDSIIPNPYQPRKSFSQAALHELSESIRAFGILQPITVRKISDSRYELVAGERRLRAAKIAGLRNIPAIINNLSDESSAILALIENLQREDLNFIEEALGYENLIKDYNFTQHQLAQKLGKNQSTIANKLRILRLSDEIKEKLLENNLTERHARALLKLPDDELRMQVLDTIIKNDLTVKKTEKIIKDILDDLTSPKEPEKKQKVKAALNFRIYLNTLKSAYNAIIDTGINAKYKELDKGDHIEVVVKIPKV</sequence>
<keyword evidence="10" id="KW-1185">Reference proteome</keyword>
<dbReference type="Pfam" id="PF17762">
    <property type="entry name" value="HTH_ParB"/>
    <property type="match status" value="1"/>
</dbReference>
<dbReference type="CDD" id="cd16393">
    <property type="entry name" value="SPO0J_N"/>
    <property type="match status" value="1"/>
</dbReference>
<keyword evidence="3" id="KW-0963">Cytoplasm</keyword>
<dbReference type="NCBIfam" id="TIGR04285">
    <property type="entry name" value="nucleoid_noc"/>
    <property type="match status" value="1"/>
</dbReference>
<dbReference type="Gene3D" id="3.90.1530.30">
    <property type="match status" value="1"/>
</dbReference>
<dbReference type="NCBIfam" id="TIGR00180">
    <property type="entry name" value="parB_part"/>
    <property type="match status" value="1"/>
</dbReference>
<evidence type="ECO:0000313" key="10">
    <source>
        <dbReference type="Proteomes" id="UP000242520"/>
    </source>
</evidence>
<gene>
    <name evidence="9" type="ORF">SAMN02744040_01546</name>
</gene>
<comment type="subcellular location">
    <subcellularLocation>
        <location evidence="1">Cytoplasm</location>
        <location evidence="1">Nucleoid</location>
    </subcellularLocation>
</comment>
<dbReference type="GO" id="GO:0000917">
    <property type="term" value="P:division septum assembly"/>
    <property type="evidence" value="ECO:0007669"/>
    <property type="project" value="UniProtKB-KW"/>
</dbReference>
<evidence type="ECO:0000256" key="3">
    <source>
        <dbReference type="ARBA" id="ARBA00022490"/>
    </source>
</evidence>
<evidence type="ECO:0000259" key="8">
    <source>
        <dbReference type="SMART" id="SM00470"/>
    </source>
</evidence>
<evidence type="ECO:0000256" key="4">
    <source>
        <dbReference type="ARBA" id="ARBA00022618"/>
    </source>
</evidence>
<dbReference type="GO" id="GO:0007059">
    <property type="term" value="P:chromosome segregation"/>
    <property type="evidence" value="ECO:0007669"/>
    <property type="project" value="TreeGrafter"/>
</dbReference>
<dbReference type="SUPFAM" id="SSF110849">
    <property type="entry name" value="ParB/Sulfiredoxin"/>
    <property type="match status" value="1"/>
</dbReference>
<dbReference type="PANTHER" id="PTHR33375:SF8">
    <property type="entry name" value="NUCLEOID OCCLUSION PROTEIN"/>
    <property type="match status" value="1"/>
</dbReference>
<dbReference type="SMART" id="SM00470">
    <property type="entry name" value="ParB"/>
    <property type="match status" value="1"/>
</dbReference>
<protein>
    <submittedName>
        <fullName evidence="9">Chromosome partitioning protein, ParB family</fullName>
    </submittedName>
</protein>
<feature type="domain" description="ParB-like N-terminal" evidence="8">
    <location>
        <begin position="7"/>
        <end position="97"/>
    </location>
</feature>
<keyword evidence="7" id="KW-0131">Cell cycle</keyword>
<comment type="similarity">
    <text evidence="2">Belongs to the ParB family.</text>
</comment>
<dbReference type="InterPro" id="IPR036086">
    <property type="entry name" value="ParB/Sulfiredoxin_sf"/>
</dbReference>
<evidence type="ECO:0000256" key="5">
    <source>
        <dbReference type="ARBA" id="ARBA00023125"/>
    </source>
</evidence>
<dbReference type="FunFam" id="3.90.1530.30:FF:000001">
    <property type="entry name" value="Chromosome partitioning protein ParB"/>
    <property type="match status" value="1"/>
</dbReference>
<dbReference type="InterPro" id="IPR003115">
    <property type="entry name" value="ParB_N"/>
</dbReference>
<dbReference type="GO" id="GO:0005694">
    <property type="term" value="C:chromosome"/>
    <property type="evidence" value="ECO:0007669"/>
    <property type="project" value="TreeGrafter"/>
</dbReference>
<dbReference type="AlphaFoldDB" id="A0A1M5RXB1"/>
<evidence type="ECO:0000256" key="2">
    <source>
        <dbReference type="ARBA" id="ARBA00006295"/>
    </source>
</evidence>
<proteinExistence type="inferred from homology"/>
<dbReference type="RefSeq" id="WP_072725258.1">
    <property type="nucleotide sequence ID" value="NZ_FQXH01000015.1"/>
</dbReference>
<dbReference type="Gene3D" id="1.10.10.2830">
    <property type="match status" value="1"/>
</dbReference>
<dbReference type="SUPFAM" id="SSF109709">
    <property type="entry name" value="KorB DNA-binding domain-like"/>
    <property type="match status" value="1"/>
</dbReference>
<reference evidence="10" key="1">
    <citation type="submission" date="2016-11" db="EMBL/GenBank/DDBJ databases">
        <authorList>
            <person name="Varghese N."/>
            <person name="Submissions S."/>
        </authorList>
    </citation>
    <scope>NUCLEOTIDE SEQUENCE [LARGE SCALE GENOMIC DNA]</scope>
    <source>
        <strain evidence="10">DSM 15285</strain>
    </source>
</reference>
<dbReference type="InterPro" id="IPR004437">
    <property type="entry name" value="ParB/RepB/Spo0J"/>
</dbReference>
<dbReference type="GO" id="GO:0003677">
    <property type="term" value="F:DNA binding"/>
    <property type="evidence" value="ECO:0007669"/>
    <property type="project" value="UniProtKB-KW"/>
</dbReference>
<dbReference type="InterPro" id="IPR050336">
    <property type="entry name" value="Chromosome_partition/occlusion"/>
</dbReference>
<keyword evidence="4" id="KW-0132">Cell division</keyword>
<dbReference type="GO" id="GO:0045881">
    <property type="term" value="P:positive regulation of sporulation resulting in formation of a cellular spore"/>
    <property type="evidence" value="ECO:0007669"/>
    <property type="project" value="TreeGrafter"/>
</dbReference>
<name>A0A1M5RXB1_9FIRM</name>
<dbReference type="GO" id="GO:0009295">
    <property type="term" value="C:nucleoid"/>
    <property type="evidence" value="ECO:0007669"/>
    <property type="project" value="UniProtKB-SubCell"/>
</dbReference>
<evidence type="ECO:0000256" key="7">
    <source>
        <dbReference type="ARBA" id="ARBA00023306"/>
    </source>
</evidence>
<keyword evidence="6" id="KW-0717">Septation</keyword>
<dbReference type="STRING" id="1123350.SAMN02744040_01546"/>
<dbReference type="Pfam" id="PF02195">
    <property type="entry name" value="ParB_N"/>
    <property type="match status" value="1"/>
</dbReference>
<dbReference type="Proteomes" id="UP000242520">
    <property type="component" value="Unassembled WGS sequence"/>
</dbReference>
<dbReference type="InterPro" id="IPR041468">
    <property type="entry name" value="HTH_ParB/Spo0J"/>
</dbReference>
<dbReference type="OrthoDB" id="9802051at2"/>
<accession>A0A1M5RXB1</accession>
<dbReference type="InterPro" id="IPR023705">
    <property type="entry name" value="Nucleoid_occlusion_protein"/>
</dbReference>
<organism evidence="9 10">
    <name type="scientific">Tepidibacter thalassicus DSM 15285</name>
    <dbReference type="NCBI Taxonomy" id="1123350"/>
    <lineage>
        <taxon>Bacteria</taxon>
        <taxon>Bacillati</taxon>
        <taxon>Bacillota</taxon>
        <taxon>Clostridia</taxon>
        <taxon>Peptostreptococcales</taxon>
        <taxon>Peptostreptococcaceae</taxon>
        <taxon>Tepidibacter</taxon>
    </lineage>
</organism>
<evidence type="ECO:0000256" key="1">
    <source>
        <dbReference type="ARBA" id="ARBA00004453"/>
    </source>
</evidence>
<dbReference type="FunFam" id="1.10.10.2830:FF:000001">
    <property type="entry name" value="Chromosome partitioning protein ParB"/>
    <property type="match status" value="1"/>
</dbReference>
<keyword evidence="5" id="KW-0238">DNA-binding</keyword>
<dbReference type="EMBL" id="FQXH01000015">
    <property type="protein sequence ID" value="SHH30658.1"/>
    <property type="molecule type" value="Genomic_DNA"/>
</dbReference>
<evidence type="ECO:0000313" key="9">
    <source>
        <dbReference type="EMBL" id="SHH30658.1"/>
    </source>
</evidence>
<dbReference type="PANTHER" id="PTHR33375">
    <property type="entry name" value="CHROMOSOME-PARTITIONING PROTEIN PARB-RELATED"/>
    <property type="match status" value="1"/>
</dbReference>
<evidence type="ECO:0000256" key="6">
    <source>
        <dbReference type="ARBA" id="ARBA00023210"/>
    </source>
</evidence>